<dbReference type="FunFam" id="1.25.40.10:FF:000348">
    <property type="entry name" value="Pentatricopeptide repeat-containing protein chloroplastic"/>
    <property type="match status" value="1"/>
</dbReference>
<dbReference type="PROSITE" id="PS51375">
    <property type="entry name" value="PPR"/>
    <property type="match status" value="5"/>
</dbReference>
<keyword evidence="4" id="KW-1185">Reference proteome</keyword>
<dbReference type="InterPro" id="IPR011990">
    <property type="entry name" value="TPR-like_helical_dom_sf"/>
</dbReference>
<dbReference type="FunFam" id="1.25.40.10:FF:000184">
    <property type="entry name" value="Pentatricopeptide repeat-containing protein, chloroplastic"/>
    <property type="match status" value="1"/>
</dbReference>
<organism evidence="3 4">
    <name type="scientific">Daucus carota subsp. sativus</name>
    <name type="common">Carrot</name>
    <dbReference type="NCBI Taxonomy" id="79200"/>
    <lineage>
        <taxon>Eukaryota</taxon>
        <taxon>Viridiplantae</taxon>
        <taxon>Streptophyta</taxon>
        <taxon>Embryophyta</taxon>
        <taxon>Tracheophyta</taxon>
        <taxon>Spermatophyta</taxon>
        <taxon>Magnoliopsida</taxon>
        <taxon>eudicotyledons</taxon>
        <taxon>Gunneridae</taxon>
        <taxon>Pentapetalae</taxon>
        <taxon>asterids</taxon>
        <taxon>campanulids</taxon>
        <taxon>Apiales</taxon>
        <taxon>Apiaceae</taxon>
        <taxon>Apioideae</taxon>
        <taxon>Scandiceae</taxon>
        <taxon>Daucinae</taxon>
        <taxon>Daucus</taxon>
        <taxon>Daucus sect. Daucus</taxon>
    </lineage>
</organism>
<dbReference type="GO" id="GO:0009451">
    <property type="term" value="P:RNA modification"/>
    <property type="evidence" value="ECO:0007669"/>
    <property type="project" value="InterPro"/>
</dbReference>
<dbReference type="InterPro" id="IPR046960">
    <property type="entry name" value="PPR_At4g14850-like_plant"/>
</dbReference>
<dbReference type="AlphaFoldDB" id="A0AAF0W950"/>
<keyword evidence="1" id="KW-0677">Repeat</keyword>
<evidence type="ECO:0008006" key="5">
    <source>
        <dbReference type="Google" id="ProtNLM"/>
    </source>
</evidence>
<dbReference type="Pfam" id="PF01535">
    <property type="entry name" value="PPR"/>
    <property type="match status" value="1"/>
</dbReference>
<dbReference type="Proteomes" id="UP000077755">
    <property type="component" value="Chromosome 1"/>
</dbReference>
<dbReference type="Pfam" id="PF13041">
    <property type="entry name" value="PPR_2"/>
    <property type="match status" value="3"/>
</dbReference>
<reference evidence="3" key="1">
    <citation type="journal article" date="2016" name="Nat. Genet.">
        <title>A high-quality carrot genome assembly provides new insights into carotenoid accumulation and asterid genome evolution.</title>
        <authorList>
            <person name="Iorizzo M."/>
            <person name="Ellison S."/>
            <person name="Senalik D."/>
            <person name="Zeng P."/>
            <person name="Satapoomin P."/>
            <person name="Huang J."/>
            <person name="Bowman M."/>
            <person name="Iovene M."/>
            <person name="Sanseverino W."/>
            <person name="Cavagnaro P."/>
            <person name="Yildiz M."/>
            <person name="Macko-Podgorni A."/>
            <person name="Moranska E."/>
            <person name="Grzebelus E."/>
            <person name="Grzebelus D."/>
            <person name="Ashrafi H."/>
            <person name="Zheng Z."/>
            <person name="Cheng S."/>
            <person name="Spooner D."/>
            <person name="Van Deynze A."/>
            <person name="Simon P."/>
        </authorList>
    </citation>
    <scope>NUCLEOTIDE SEQUENCE</scope>
    <source>
        <tissue evidence="3">Leaf</tissue>
    </source>
</reference>
<dbReference type="Pfam" id="PF20431">
    <property type="entry name" value="E_motif"/>
    <property type="match status" value="1"/>
</dbReference>
<feature type="repeat" description="PPR" evidence="2">
    <location>
        <begin position="303"/>
        <end position="337"/>
    </location>
</feature>
<name>A0AAF0W950_DAUCS</name>
<dbReference type="PANTHER" id="PTHR47926:SF416">
    <property type="entry name" value="(WILD MALAYSIAN BANANA) HYPOTHETICAL PROTEIN"/>
    <property type="match status" value="1"/>
</dbReference>
<dbReference type="GO" id="GO:0003723">
    <property type="term" value="F:RNA binding"/>
    <property type="evidence" value="ECO:0007669"/>
    <property type="project" value="InterPro"/>
</dbReference>
<dbReference type="EMBL" id="CP093343">
    <property type="protein sequence ID" value="WOG85582.1"/>
    <property type="molecule type" value="Genomic_DNA"/>
</dbReference>
<feature type="repeat" description="PPR" evidence="2">
    <location>
        <begin position="70"/>
        <end position="104"/>
    </location>
</feature>
<dbReference type="InterPro" id="IPR002885">
    <property type="entry name" value="PPR_rpt"/>
</dbReference>
<feature type="repeat" description="PPR" evidence="2">
    <location>
        <begin position="202"/>
        <end position="236"/>
    </location>
</feature>
<dbReference type="InterPro" id="IPR046848">
    <property type="entry name" value="E_motif"/>
</dbReference>
<proteinExistence type="predicted"/>
<sequence length="526" mass="58397">MLKYLKCSYRVLSLLNKPHLELTHLHQIQSHLITSGAISDPFAAGKLISSLVSLDHSHAYAVFLRLPHKSTYLWNTILRSFVEKKDSHNALSVYKMMMCCGFLPNNYTFSFVLRGCVEIGDVGFGLLCHAQVIKLGWECYDFVQNGLIHFYVSCDLMRCARMLFDVSLNRDVVTWTAVLNGYVKSGEIAAAKELFDRMAERNVVSWSVMINGYVKVGCFKEALEIFKEMQMSGVRPNHAAIVGALSACGSLGAFDQGKWIHAYVDRSKMELDTVLGTALIDMYAKCGSVEVACRVFEEMPCRDVYAFTALISGLSNHGNSAMAVELLKRMDDEGIKPNEVTFMCILSACARVGLVDEGLRVFESMTSIYGIKPGVQHYGCLVDLLGRAGLLEQAKVVVRDMPMQPDIYVLGALLNACRVHGDADLGKEMVKGLINHGLDHSGVHVLLSNIYASADQWDHVERVRKGMVEKEVIKVPGCSLIEVGGVVVEFVAGDRSHAHMEEIESFWIQNDMHLKSLSLDSHILLS</sequence>
<evidence type="ECO:0000256" key="1">
    <source>
        <dbReference type="ARBA" id="ARBA00022737"/>
    </source>
</evidence>
<feature type="repeat" description="PPR" evidence="2">
    <location>
        <begin position="338"/>
        <end position="373"/>
    </location>
</feature>
<accession>A0AAF0W950</accession>
<dbReference type="NCBIfam" id="TIGR00756">
    <property type="entry name" value="PPR"/>
    <property type="match status" value="6"/>
</dbReference>
<evidence type="ECO:0000313" key="3">
    <source>
        <dbReference type="EMBL" id="WOG85582.1"/>
    </source>
</evidence>
<protein>
    <recommendedName>
        <fullName evidence="5">Pentacotripeptide-repeat region of PRORP domain-containing protein</fullName>
    </recommendedName>
</protein>
<dbReference type="PANTHER" id="PTHR47926">
    <property type="entry name" value="PENTATRICOPEPTIDE REPEAT-CONTAINING PROTEIN"/>
    <property type="match status" value="1"/>
</dbReference>
<gene>
    <name evidence="3" type="ORF">DCAR_0104773</name>
</gene>
<feature type="repeat" description="PPR" evidence="2">
    <location>
        <begin position="171"/>
        <end position="201"/>
    </location>
</feature>
<evidence type="ECO:0000313" key="4">
    <source>
        <dbReference type="Proteomes" id="UP000077755"/>
    </source>
</evidence>
<dbReference type="Gene3D" id="1.25.40.10">
    <property type="entry name" value="Tetratricopeptide repeat domain"/>
    <property type="match status" value="3"/>
</dbReference>
<reference evidence="3" key="2">
    <citation type="submission" date="2022-03" db="EMBL/GenBank/DDBJ databases">
        <title>Draft title - Genomic analysis of global carrot germplasm unveils the trajectory of domestication and the origin of high carotenoid orange carrot.</title>
        <authorList>
            <person name="Iorizzo M."/>
            <person name="Ellison S."/>
            <person name="Senalik D."/>
            <person name="Macko-Podgorni A."/>
            <person name="Grzebelus D."/>
            <person name="Bostan H."/>
            <person name="Rolling W."/>
            <person name="Curaba J."/>
            <person name="Simon P."/>
        </authorList>
    </citation>
    <scope>NUCLEOTIDE SEQUENCE</scope>
    <source>
        <tissue evidence="3">Leaf</tissue>
    </source>
</reference>
<evidence type="ECO:0000256" key="2">
    <source>
        <dbReference type="PROSITE-ProRule" id="PRU00708"/>
    </source>
</evidence>